<evidence type="ECO:0000313" key="2">
    <source>
        <dbReference type="EMBL" id="CEK52688.1"/>
    </source>
</evidence>
<evidence type="ECO:0000256" key="1">
    <source>
        <dbReference type="SAM" id="MobiDB-lite"/>
    </source>
</evidence>
<accession>A0A0B6Y983</accession>
<feature type="non-terminal residue" evidence="2">
    <location>
        <position position="1"/>
    </location>
</feature>
<dbReference type="EMBL" id="HACG01005823">
    <property type="protein sequence ID" value="CEK52688.1"/>
    <property type="molecule type" value="Transcribed_RNA"/>
</dbReference>
<feature type="non-terminal residue" evidence="2">
    <location>
        <position position="164"/>
    </location>
</feature>
<reference evidence="2" key="1">
    <citation type="submission" date="2014-12" db="EMBL/GenBank/DDBJ databases">
        <title>Insight into the proteome of Arion vulgaris.</title>
        <authorList>
            <person name="Aradska J."/>
            <person name="Bulat T."/>
            <person name="Smidak R."/>
            <person name="Sarate P."/>
            <person name="Gangsoo J."/>
            <person name="Sialana F."/>
            <person name="Bilban M."/>
            <person name="Lubec G."/>
        </authorList>
    </citation>
    <scope>NUCLEOTIDE SEQUENCE</scope>
    <source>
        <tissue evidence="2">Skin</tissue>
    </source>
</reference>
<name>A0A0B6Y983_9EUPU</name>
<gene>
    <name evidence="2" type="primary">ORF17695</name>
</gene>
<proteinExistence type="predicted"/>
<protein>
    <submittedName>
        <fullName evidence="2">Uncharacterized protein</fullName>
    </submittedName>
</protein>
<feature type="region of interest" description="Disordered" evidence="1">
    <location>
        <begin position="98"/>
        <end position="164"/>
    </location>
</feature>
<organism evidence="2">
    <name type="scientific">Arion vulgaris</name>
    <dbReference type="NCBI Taxonomy" id="1028688"/>
    <lineage>
        <taxon>Eukaryota</taxon>
        <taxon>Metazoa</taxon>
        <taxon>Spiralia</taxon>
        <taxon>Lophotrochozoa</taxon>
        <taxon>Mollusca</taxon>
        <taxon>Gastropoda</taxon>
        <taxon>Heterobranchia</taxon>
        <taxon>Euthyneura</taxon>
        <taxon>Panpulmonata</taxon>
        <taxon>Eupulmonata</taxon>
        <taxon>Stylommatophora</taxon>
        <taxon>Helicina</taxon>
        <taxon>Arionoidea</taxon>
        <taxon>Arionidae</taxon>
        <taxon>Arion</taxon>
    </lineage>
</organism>
<dbReference type="AlphaFoldDB" id="A0A0B6Y983"/>
<sequence>QGWSMLYNHQWGSLGSLETQDSFRSADSCTSDNDDMEASPSSFYTYDSQSVYAFRSAASSPEKEFSLLMSNEYYPDLTACQAGDVYRELKATCELGQNGRNTASHGMDRMSSVAATDDGDHMLPASNHRSSPEHNETSLGNVDYCPEHNETSLRNLDSCPEHNE</sequence>